<dbReference type="STRING" id="27349.A0A0L6VVR2"/>
<evidence type="ECO:0000256" key="1">
    <source>
        <dbReference type="PROSITE-ProRule" id="PRU00176"/>
    </source>
</evidence>
<evidence type="ECO:0000313" key="5">
    <source>
        <dbReference type="Proteomes" id="UP000037035"/>
    </source>
</evidence>
<feature type="non-terminal residue" evidence="4">
    <location>
        <position position="1"/>
    </location>
</feature>
<sequence>ELELQAPRVKILGLTPQPPIPTGILDVGPFRTSGATSGGTCIKNGCGESQYHSKYYPRPVFGILWGLYQVMTTSMIGKVQVTKPSLNTHHQPSSTTINHHHQPSTTIINHQHHNKKQCLNRVDWANGPSTTATDHPRNTHDQEQWNPSDRAARSASPPRTGNMERSRSPLGNRIGPNHGSQTTDRGRSSDVVNPGNNLHVSGISLKADDRDLDELFSKYGTVIKSQLMRDPHTREIRGFGFVTMETSEQAELAISSLNGTEFLGKALSVEKARRSRGRTPTPGQYRGPAKREDTHRPYEPRGGYYYRYDPYDRRYDDRIRRGYDDGRYGVRREYDDHRYRYDDRIPTYDRYGYVAPMRDRYDDRYDRRRGDDRDYDRRRY</sequence>
<evidence type="ECO:0000259" key="3">
    <source>
        <dbReference type="PROSITE" id="PS50102"/>
    </source>
</evidence>
<dbReference type="SUPFAM" id="SSF54928">
    <property type="entry name" value="RNA-binding domain, RBD"/>
    <property type="match status" value="1"/>
</dbReference>
<feature type="compositionally biased region" description="Polar residues" evidence="2">
    <location>
        <begin position="84"/>
        <end position="109"/>
    </location>
</feature>
<accession>A0A0L6VVR2</accession>
<feature type="region of interest" description="Disordered" evidence="2">
    <location>
        <begin position="269"/>
        <end position="303"/>
    </location>
</feature>
<feature type="region of interest" description="Disordered" evidence="2">
    <location>
        <begin position="84"/>
        <end position="196"/>
    </location>
</feature>
<gene>
    <name evidence="4" type="ORF">VP01_1001g1</name>
</gene>
<dbReference type="GO" id="GO:0003723">
    <property type="term" value="F:RNA binding"/>
    <property type="evidence" value="ECO:0007669"/>
    <property type="project" value="UniProtKB-UniRule"/>
</dbReference>
<protein>
    <recommendedName>
        <fullName evidence="3">RRM domain-containing protein</fullName>
    </recommendedName>
</protein>
<evidence type="ECO:0000256" key="2">
    <source>
        <dbReference type="SAM" id="MobiDB-lite"/>
    </source>
</evidence>
<dbReference type="Gene3D" id="3.30.70.330">
    <property type="match status" value="1"/>
</dbReference>
<dbReference type="SMART" id="SM00360">
    <property type="entry name" value="RRM"/>
    <property type="match status" value="1"/>
</dbReference>
<dbReference type="OrthoDB" id="6159137at2759"/>
<dbReference type="AlphaFoldDB" id="A0A0L6VVR2"/>
<feature type="domain" description="RRM" evidence="3">
    <location>
        <begin position="196"/>
        <end position="274"/>
    </location>
</feature>
<keyword evidence="1" id="KW-0694">RNA-binding</keyword>
<feature type="compositionally biased region" description="Basic and acidic residues" evidence="2">
    <location>
        <begin position="134"/>
        <end position="143"/>
    </location>
</feature>
<dbReference type="Proteomes" id="UP000037035">
    <property type="component" value="Unassembled WGS sequence"/>
</dbReference>
<dbReference type="InterPro" id="IPR050441">
    <property type="entry name" value="RBM"/>
</dbReference>
<organism evidence="4 5">
    <name type="scientific">Puccinia sorghi</name>
    <dbReference type="NCBI Taxonomy" id="27349"/>
    <lineage>
        <taxon>Eukaryota</taxon>
        <taxon>Fungi</taxon>
        <taxon>Dikarya</taxon>
        <taxon>Basidiomycota</taxon>
        <taxon>Pucciniomycotina</taxon>
        <taxon>Pucciniomycetes</taxon>
        <taxon>Pucciniales</taxon>
        <taxon>Pucciniaceae</taxon>
        <taxon>Puccinia</taxon>
    </lineage>
</organism>
<keyword evidence="5" id="KW-1185">Reference proteome</keyword>
<feature type="compositionally biased region" description="Basic and acidic residues" evidence="2">
    <location>
        <begin position="289"/>
        <end position="299"/>
    </location>
</feature>
<name>A0A0L6VVR2_9BASI</name>
<evidence type="ECO:0000313" key="4">
    <source>
        <dbReference type="EMBL" id="KNZ64709.1"/>
    </source>
</evidence>
<dbReference type="Pfam" id="PF00076">
    <property type="entry name" value="RRM_1"/>
    <property type="match status" value="1"/>
</dbReference>
<reference evidence="4 5" key="1">
    <citation type="submission" date="2015-08" db="EMBL/GenBank/DDBJ databases">
        <title>Next Generation Sequencing and Analysis of the Genome of Puccinia sorghi L Schw, the Causal Agent of Maize Common Rust.</title>
        <authorList>
            <person name="Rochi L."/>
            <person name="Burguener G."/>
            <person name="Darino M."/>
            <person name="Turjanski A."/>
            <person name="Kreff E."/>
            <person name="Dieguez M.J."/>
            <person name="Sacco F."/>
        </authorList>
    </citation>
    <scope>NUCLEOTIDE SEQUENCE [LARGE SCALE GENOMIC DNA]</scope>
    <source>
        <strain evidence="4 5">RO10H11247</strain>
    </source>
</reference>
<dbReference type="PANTHER" id="PTHR48034">
    <property type="entry name" value="TRANSFORMER-2 SEX-DETERMINING PROTEIN-RELATED"/>
    <property type="match status" value="1"/>
</dbReference>
<dbReference type="PROSITE" id="PS50102">
    <property type="entry name" value="RRM"/>
    <property type="match status" value="1"/>
</dbReference>
<dbReference type="VEuPathDB" id="FungiDB:VP01_1001g1"/>
<proteinExistence type="predicted"/>
<dbReference type="InterPro" id="IPR035979">
    <property type="entry name" value="RBD_domain_sf"/>
</dbReference>
<dbReference type="InterPro" id="IPR012677">
    <property type="entry name" value="Nucleotide-bd_a/b_plait_sf"/>
</dbReference>
<dbReference type="InterPro" id="IPR000504">
    <property type="entry name" value="RRM_dom"/>
</dbReference>
<dbReference type="EMBL" id="LAVV01000022">
    <property type="protein sequence ID" value="KNZ64709.1"/>
    <property type="molecule type" value="Genomic_DNA"/>
</dbReference>
<comment type="caution">
    <text evidence="4">The sequence shown here is derived from an EMBL/GenBank/DDBJ whole genome shotgun (WGS) entry which is preliminary data.</text>
</comment>